<gene>
    <name evidence="2" type="ORF">F4X14_02065</name>
</gene>
<feature type="transmembrane region" description="Helical" evidence="1">
    <location>
        <begin position="94"/>
        <end position="123"/>
    </location>
</feature>
<reference evidence="2" key="1">
    <citation type="submission" date="2019-09" db="EMBL/GenBank/DDBJ databases">
        <title>Characterisation of the sponge microbiome using genome-centric metagenomics.</title>
        <authorList>
            <person name="Engelberts J.P."/>
            <person name="Robbins S.J."/>
            <person name="De Goeij J.M."/>
            <person name="Aranda M."/>
            <person name="Bell S.C."/>
            <person name="Webster N.S."/>
        </authorList>
    </citation>
    <scope>NUCLEOTIDE SEQUENCE</scope>
    <source>
        <strain evidence="2">SB0661_bin_32</strain>
    </source>
</reference>
<name>A0A6B1D1T2_9CHLR</name>
<feature type="transmembrane region" description="Helical" evidence="1">
    <location>
        <begin position="166"/>
        <end position="192"/>
    </location>
</feature>
<feature type="transmembrane region" description="Helical" evidence="1">
    <location>
        <begin position="253"/>
        <end position="271"/>
    </location>
</feature>
<organism evidence="2">
    <name type="scientific">Caldilineaceae bacterium SB0661_bin_32</name>
    <dbReference type="NCBI Taxonomy" id="2605255"/>
    <lineage>
        <taxon>Bacteria</taxon>
        <taxon>Bacillati</taxon>
        <taxon>Chloroflexota</taxon>
        <taxon>Caldilineae</taxon>
        <taxon>Caldilineales</taxon>
        <taxon>Caldilineaceae</taxon>
    </lineage>
</organism>
<comment type="caution">
    <text evidence="2">The sequence shown here is derived from an EMBL/GenBank/DDBJ whole genome shotgun (WGS) entry which is preliminary data.</text>
</comment>
<feature type="transmembrane region" description="Helical" evidence="1">
    <location>
        <begin position="12"/>
        <end position="36"/>
    </location>
</feature>
<feature type="transmembrane region" description="Helical" evidence="1">
    <location>
        <begin position="212"/>
        <end position="232"/>
    </location>
</feature>
<evidence type="ECO:0000256" key="1">
    <source>
        <dbReference type="SAM" id="Phobius"/>
    </source>
</evidence>
<proteinExistence type="predicted"/>
<sequence length="789" mass="86524">MRLFIDLTVTQIILFTRRLAFVIYAVLMLTLTGVVIFTDNLSGGSGMLVVRVSNNILFFQLPLLALLISPLIVQNKGPRKDWLWTTPLELPLLVLSQFAGVALVLCVTLALNAFLMFAVLVLVGTVPAGNVVPLYGYYLLLLLPVTLAAAGAVIALALLARNTYVVTAAVAGVSALTWLGLLMPTATLLTPLNFTLLTLDLNPVAGLGAERPLLLSFLLFYLGCIPLLLLLAAAGQTRLDRRSGWPPKRQRGFASLALLALVAAGGSWQLYSVAAAQRLVPPPVAEQIEVWEVVDAEQSAALAKRTLQIHTKIRLINRSGEAQAVVELGLNPGLRVTAASAAGEAVPSRRIGELIRLGPLSTIVAAGEETELELLYTGVPILLREDYQLARTITKDDPVSFQQSHVSFVDDHALQWTRDSDWLAWPRTPGPHVARESHSLQISLDNSEGPFLSSGKISEQTGDAIIYDWKNPPQLLVVGGTYRHDAIVEGGIWTGKLSGERTISTAEKLLRLRHALGEWLEDLPHGSYQVVELPYIPRKHLALGGLLLGFPNHIDKQTGWHPVSVLELALPVSRSWLSNQIHWPESRLSQAGILRSYQVTCGPPDKNRDEWDQEWECTRGSLGGVNPQAPQGRWIEEVDWQYEVTPLLQAFAVVTAQELALSLPGDRAHIEQEQSKWESMLSYYKEGRFSADPLSPPGISPAHRPVGAFSTRNGCQLAHFIVDLNGFTTQFGRDTLAELIAVLAQRYPPGGDPLTEETVQRILQDTFGYDEWSPSELSCKPEQARMSEQ</sequence>
<protein>
    <submittedName>
        <fullName evidence="2">Uncharacterized protein</fullName>
    </submittedName>
</protein>
<accession>A0A6B1D1T2</accession>
<keyword evidence="1" id="KW-0812">Transmembrane</keyword>
<keyword evidence="1" id="KW-1133">Transmembrane helix</keyword>
<feature type="transmembrane region" description="Helical" evidence="1">
    <location>
        <begin position="56"/>
        <end position="73"/>
    </location>
</feature>
<feature type="transmembrane region" description="Helical" evidence="1">
    <location>
        <begin position="135"/>
        <end position="159"/>
    </location>
</feature>
<dbReference type="AlphaFoldDB" id="A0A6B1D1T2"/>
<dbReference type="EMBL" id="VXMH01000014">
    <property type="protein sequence ID" value="MYC93731.1"/>
    <property type="molecule type" value="Genomic_DNA"/>
</dbReference>
<evidence type="ECO:0000313" key="2">
    <source>
        <dbReference type="EMBL" id="MYC93731.1"/>
    </source>
</evidence>
<keyword evidence="1" id="KW-0472">Membrane</keyword>